<evidence type="ECO:0000313" key="2">
    <source>
        <dbReference type="EMBL" id="CEH19274.1"/>
    </source>
</evidence>
<feature type="chain" id="PRO_5006015240" evidence="1">
    <location>
        <begin position="28"/>
        <end position="183"/>
    </location>
</feature>
<keyword evidence="1" id="KW-0732">Signal</keyword>
<dbReference type="EMBL" id="CCYA01000290">
    <property type="protein sequence ID" value="CEH19274.1"/>
    <property type="molecule type" value="Genomic_DNA"/>
</dbReference>
<dbReference type="AlphaFoldDB" id="A0A0N7LBF9"/>
<proteinExistence type="predicted"/>
<dbReference type="Proteomes" id="UP000054845">
    <property type="component" value="Unassembled WGS sequence"/>
</dbReference>
<evidence type="ECO:0000313" key="3">
    <source>
        <dbReference type="Proteomes" id="UP000054845"/>
    </source>
</evidence>
<organism evidence="2 3">
    <name type="scientific">Ceraceosorus bombacis</name>
    <dbReference type="NCBI Taxonomy" id="401625"/>
    <lineage>
        <taxon>Eukaryota</taxon>
        <taxon>Fungi</taxon>
        <taxon>Dikarya</taxon>
        <taxon>Basidiomycota</taxon>
        <taxon>Ustilaginomycotina</taxon>
        <taxon>Exobasidiomycetes</taxon>
        <taxon>Ceraceosorales</taxon>
        <taxon>Ceraceosoraceae</taxon>
        <taxon>Ceraceosorus</taxon>
    </lineage>
</organism>
<keyword evidence="3" id="KW-1185">Reference proteome</keyword>
<sequence length="183" mass="19456">MKMQTFTSTITGMIFCSFLLASPQAQAAPVLGSVTSLVHAPPCHNLSSHSSAVNGQFQQLKHWFQLETIIRTVDTFFGTSIASLGPATSQRISIEADDEVALPASTLSVIPGSGRDPSLIDLNIGNVFGVTKLLKRQRFVPGHGKSTGGNGVNTYSTTVARSQCKDANGKPCDKRFGFNGLTQ</sequence>
<feature type="signal peptide" evidence="1">
    <location>
        <begin position="1"/>
        <end position="27"/>
    </location>
</feature>
<protein>
    <submittedName>
        <fullName evidence="2">Uncharacterized protein</fullName>
    </submittedName>
</protein>
<accession>A0A0N7LBF9</accession>
<evidence type="ECO:0000256" key="1">
    <source>
        <dbReference type="SAM" id="SignalP"/>
    </source>
</evidence>
<dbReference type="OrthoDB" id="10337819at2759"/>
<name>A0A0N7LBF9_9BASI</name>
<reference evidence="2 3" key="1">
    <citation type="submission" date="2014-09" db="EMBL/GenBank/DDBJ databases">
        <authorList>
            <person name="Magalhaes I.L.F."/>
            <person name="Oliveira U."/>
            <person name="Santos F.R."/>
            <person name="Vidigal T.H.D.A."/>
            <person name="Brescovit A.D."/>
            <person name="Santos A.J."/>
        </authorList>
    </citation>
    <scope>NUCLEOTIDE SEQUENCE [LARGE SCALE GENOMIC DNA]</scope>
</reference>